<dbReference type="PATRIC" id="fig|889306.3.peg.3256"/>
<keyword evidence="2" id="KW-1185">Reference proteome</keyword>
<dbReference type="EMBL" id="JXRP01000019">
    <property type="protein sequence ID" value="KIL44278.1"/>
    <property type="molecule type" value="Genomic_DNA"/>
</dbReference>
<organism evidence="1 2">
    <name type="scientific">Jeotgalibacillus soli</name>
    <dbReference type="NCBI Taxonomy" id="889306"/>
    <lineage>
        <taxon>Bacteria</taxon>
        <taxon>Bacillati</taxon>
        <taxon>Bacillota</taxon>
        <taxon>Bacilli</taxon>
        <taxon>Bacillales</taxon>
        <taxon>Caryophanaceae</taxon>
        <taxon>Jeotgalibacillus</taxon>
    </lineage>
</organism>
<gene>
    <name evidence="1" type="ORF">KP78_32420</name>
</gene>
<dbReference type="RefSeq" id="WP_052474858.1">
    <property type="nucleotide sequence ID" value="NZ_JXRP01000019.1"/>
</dbReference>
<dbReference type="STRING" id="889306.KP78_32420"/>
<dbReference type="InterPro" id="IPR014962">
    <property type="entry name" value="YolD"/>
</dbReference>
<sequence length="109" mass="12839">MLRDRGTIKWTSMMLPEHVKMIKDWAERDRFEQQEEVDEQSIEEWNNTIKTAIAEKRLVRIVHHDGRIYVENSGLIASVDRMTQSLRLQDGRGKRLVIEFTAIKAIECV</sequence>
<reference evidence="1 2" key="1">
    <citation type="submission" date="2015-01" db="EMBL/GenBank/DDBJ databases">
        <title>Genome sequencing of Jeotgalibacillus soli.</title>
        <authorList>
            <person name="Goh K.M."/>
            <person name="Chan K.-G."/>
            <person name="Yaakop A.S."/>
            <person name="Ee R."/>
            <person name="Gan H.M."/>
            <person name="Chan C.S."/>
        </authorList>
    </citation>
    <scope>NUCLEOTIDE SEQUENCE [LARGE SCALE GENOMIC DNA]</scope>
    <source>
        <strain evidence="1 2">P9</strain>
    </source>
</reference>
<dbReference type="AlphaFoldDB" id="A0A0C2VJV5"/>
<name>A0A0C2VJV5_9BACL</name>
<protein>
    <recommendedName>
        <fullName evidence="3">YolD-like protein</fullName>
    </recommendedName>
</protein>
<proteinExistence type="predicted"/>
<dbReference type="Proteomes" id="UP000031938">
    <property type="component" value="Unassembled WGS sequence"/>
</dbReference>
<comment type="caution">
    <text evidence="1">The sequence shown here is derived from an EMBL/GenBank/DDBJ whole genome shotgun (WGS) entry which is preliminary data.</text>
</comment>
<dbReference type="Pfam" id="PF08863">
    <property type="entry name" value="YolD"/>
    <property type="match status" value="1"/>
</dbReference>
<evidence type="ECO:0008006" key="3">
    <source>
        <dbReference type="Google" id="ProtNLM"/>
    </source>
</evidence>
<dbReference type="OrthoDB" id="1644322at2"/>
<evidence type="ECO:0000313" key="2">
    <source>
        <dbReference type="Proteomes" id="UP000031938"/>
    </source>
</evidence>
<accession>A0A0C2VJV5</accession>
<evidence type="ECO:0000313" key="1">
    <source>
        <dbReference type="EMBL" id="KIL44278.1"/>
    </source>
</evidence>